<evidence type="ECO:0000256" key="6">
    <source>
        <dbReference type="SAM" id="Phobius"/>
    </source>
</evidence>
<evidence type="ECO:0000256" key="1">
    <source>
        <dbReference type="ARBA" id="ARBA00004651"/>
    </source>
</evidence>
<feature type="transmembrane region" description="Helical" evidence="6">
    <location>
        <begin position="220"/>
        <end position="237"/>
    </location>
</feature>
<accession>A0A2B8AWI0</accession>
<comment type="caution">
    <text evidence="7">The sequence shown here is derived from an EMBL/GenBank/DDBJ whole genome shotgun (WGS) entry which is preliminary data.</text>
</comment>
<dbReference type="OrthoDB" id="9792579at2"/>
<keyword evidence="3 6" id="KW-0812">Transmembrane</keyword>
<evidence type="ECO:0000256" key="3">
    <source>
        <dbReference type="ARBA" id="ARBA00022692"/>
    </source>
</evidence>
<evidence type="ECO:0000256" key="4">
    <source>
        <dbReference type="ARBA" id="ARBA00022989"/>
    </source>
</evidence>
<dbReference type="CDD" id="cd06580">
    <property type="entry name" value="TM_PBP1_transp_TpRbsC_like"/>
    <property type="match status" value="1"/>
</dbReference>
<keyword evidence="2" id="KW-1003">Cell membrane</keyword>
<evidence type="ECO:0000256" key="2">
    <source>
        <dbReference type="ARBA" id="ARBA00022475"/>
    </source>
</evidence>
<reference evidence="8" key="1">
    <citation type="submission" date="2017-10" db="EMBL/GenBank/DDBJ databases">
        <authorList>
            <person name="Kravchenko I.K."/>
            <person name="Grouzdev D.S."/>
        </authorList>
    </citation>
    <scope>NUCLEOTIDE SEQUENCE [LARGE SCALE GENOMIC DNA]</scope>
    <source>
        <strain evidence="8">B2</strain>
    </source>
</reference>
<feature type="transmembrane region" description="Helical" evidence="6">
    <location>
        <begin position="244"/>
        <end position="264"/>
    </location>
</feature>
<dbReference type="Proteomes" id="UP000225379">
    <property type="component" value="Unassembled WGS sequence"/>
</dbReference>
<keyword evidence="5 6" id="KW-0472">Membrane</keyword>
<evidence type="ECO:0000256" key="5">
    <source>
        <dbReference type="ARBA" id="ARBA00023136"/>
    </source>
</evidence>
<dbReference type="EMBL" id="PDKW01000043">
    <property type="protein sequence ID" value="PGH53314.1"/>
    <property type="molecule type" value="Genomic_DNA"/>
</dbReference>
<feature type="transmembrane region" description="Helical" evidence="6">
    <location>
        <begin position="138"/>
        <end position="160"/>
    </location>
</feature>
<feature type="transmembrane region" description="Helical" evidence="6">
    <location>
        <begin position="36"/>
        <end position="57"/>
    </location>
</feature>
<name>A0A2B8AWI0_9PROT</name>
<evidence type="ECO:0000313" key="8">
    <source>
        <dbReference type="Proteomes" id="UP000225379"/>
    </source>
</evidence>
<dbReference type="RefSeq" id="WP_098739393.1">
    <property type="nucleotide sequence ID" value="NZ_PDKW01000043.1"/>
</dbReference>
<dbReference type="GO" id="GO:0005886">
    <property type="term" value="C:plasma membrane"/>
    <property type="evidence" value="ECO:0007669"/>
    <property type="project" value="UniProtKB-SubCell"/>
</dbReference>
<dbReference type="Pfam" id="PF02653">
    <property type="entry name" value="BPD_transp_2"/>
    <property type="match status" value="1"/>
</dbReference>
<feature type="transmembrane region" description="Helical" evidence="6">
    <location>
        <begin position="96"/>
        <end position="118"/>
    </location>
</feature>
<comment type="subcellular location">
    <subcellularLocation>
        <location evidence="1">Cell membrane</location>
        <topology evidence="1">Multi-pass membrane protein</topology>
    </subcellularLocation>
</comment>
<dbReference type="PANTHER" id="PTHR43370:SF2">
    <property type="entry name" value="ABC TRANSPORTER PERMEASE PROTEIN"/>
    <property type="match status" value="1"/>
</dbReference>
<gene>
    <name evidence="7" type="ORF">CRT60_25810</name>
</gene>
<sequence length="309" mass="32085">MSDLALIGPILAAMFAAATPLLFAALGELVVEKSGVLNLGVEGMMLVGAVCGFAVTVQTGSAVTGFLVAALAGAATASLFAVLTLFLLANQVATGLALTLFGVGLSALIGQGFVGIPLEGLPKLHIPGLTDLPVVGQALFGQDIMVYLAIAAVPLVHLFLYRSRAGLVLRAVGENHTAAHALGYKVLRIRFFAILFGGAMAGLGGAFLSMDYTPMWAENMTSGRGWIALALVVFATWKPVRAMLGAWLFGGVTILQLHVQGLGIDVPSQLLSMLPYLATVLVLVLISRDVARIRLNAPACLGKLFHPDA</sequence>
<feature type="transmembrane region" description="Helical" evidence="6">
    <location>
        <begin position="63"/>
        <end position="89"/>
    </location>
</feature>
<dbReference type="PANTHER" id="PTHR43370">
    <property type="entry name" value="SUGAR ABC TRANSPORTER INTEGRAL MEMBRANE PROTEIN-RELATED"/>
    <property type="match status" value="1"/>
</dbReference>
<feature type="transmembrane region" description="Helical" evidence="6">
    <location>
        <begin position="270"/>
        <end position="286"/>
    </location>
</feature>
<evidence type="ECO:0000313" key="7">
    <source>
        <dbReference type="EMBL" id="PGH53314.1"/>
    </source>
</evidence>
<dbReference type="GO" id="GO:0022857">
    <property type="term" value="F:transmembrane transporter activity"/>
    <property type="evidence" value="ECO:0007669"/>
    <property type="project" value="InterPro"/>
</dbReference>
<feature type="transmembrane region" description="Helical" evidence="6">
    <location>
        <begin position="189"/>
        <end position="208"/>
    </location>
</feature>
<protein>
    <submittedName>
        <fullName evidence="7">ABC transporter permease</fullName>
    </submittedName>
</protein>
<keyword evidence="8" id="KW-1185">Reference proteome</keyword>
<keyword evidence="4 6" id="KW-1133">Transmembrane helix</keyword>
<feature type="transmembrane region" description="Helical" evidence="6">
    <location>
        <begin position="6"/>
        <end position="24"/>
    </location>
</feature>
<dbReference type="InterPro" id="IPR001851">
    <property type="entry name" value="ABC_transp_permease"/>
</dbReference>
<proteinExistence type="predicted"/>
<organism evidence="7 8">
    <name type="scientific">Azospirillum palustre</name>
    <dbReference type="NCBI Taxonomy" id="2044885"/>
    <lineage>
        <taxon>Bacteria</taxon>
        <taxon>Pseudomonadati</taxon>
        <taxon>Pseudomonadota</taxon>
        <taxon>Alphaproteobacteria</taxon>
        <taxon>Rhodospirillales</taxon>
        <taxon>Azospirillaceae</taxon>
        <taxon>Azospirillum</taxon>
    </lineage>
</organism>
<dbReference type="AlphaFoldDB" id="A0A2B8AWI0"/>